<comment type="caution">
    <text evidence="4">The sequence shown here is derived from an EMBL/GenBank/DDBJ whole genome shotgun (WGS) entry which is preliminary data.</text>
</comment>
<protein>
    <submittedName>
        <fullName evidence="4">ABC-type multidrug transport system, ATPase component</fullName>
    </submittedName>
</protein>
<keyword evidence="2" id="KW-0067">ATP-binding</keyword>
<dbReference type="PANTHER" id="PTHR43158:SF10">
    <property type="entry name" value="ABC TRANSPORTER ATP-BINDING PROTEIN YTRB"/>
    <property type="match status" value="1"/>
</dbReference>
<reference evidence="4 5" key="1">
    <citation type="submission" date="2014-06" db="EMBL/GenBank/DDBJ databases">
        <title>Draft genome sequence of the putrescine producing strain Lactococcus lactis subsp cremoris GE214.</title>
        <authorList>
            <person name="Ladero V."/>
            <person name="Linares D.M."/>
            <person name="del Rio B."/>
            <person name="Mayo B."/>
            <person name="Martin M.C."/>
            <person name="Fernandez M."/>
            <person name="Alvarez M.A."/>
        </authorList>
    </citation>
    <scope>NUCLEOTIDE SEQUENCE [LARGE SCALE GENOMIC DNA]</scope>
    <source>
        <strain evidence="4 5">GE214</strain>
    </source>
</reference>
<evidence type="ECO:0000256" key="1">
    <source>
        <dbReference type="ARBA" id="ARBA00022741"/>
    </source>
</evidence>
<proteinExistence type="predicted"/>
<name>A0A084A7X7_LACLC</name>
<dbReference type="GO" id="GO:0005524">
    <property type="term" value="F:ATP binding"/>
    <property type="evidence" value="ECO:0007669"/>
    <property type="project" value="UniProtKB-KW"/>
</dbReference>
<dbReference type="Pfam" id="PF00005">
    <property type="entry name" value="ABC_tran"/>
    <property type="match status" value="1"/>
</dbReference>
<evidence type="ECO:0000259" key="3">
    <source>
        <dbReference type="PROSITE" id="PS50893"/>
    </source>
</evidence>
<organism evidence="4 5">
    <name type="scientific">Lactococcus cremoris subsp. cremoris GE214</name>
    <dbReference type="NCBI Taxonomy" id="1415168"/>
    <lineage>
        <taxon>Bacteria</taxon>
        <taxon>Bacillati</taxon>
        <taxon>Bacillota</taxon>
        <taxon>Bacilli</taxon>
        <taxon>Lactobacillales</taxon>
        <taxon>Streptococcaceae</taxon>
        <taxon>Lactococcus</taxon>
        <taxon>Lactococcus cremoris subsp. cremoris</taxon>
    </lineage>
</organism>
<evidence type="ECO:0000313" key="4">
    <source>
        <dbReference type="EMBL" id="KEY61406.1"/>
    </source>
</evidence>
<dbReference type="SMART" id="SM00382">
    <property type="entry name" value="AAA"/>
    <property type="match status" value="1"/>
</dbReference>
<dbReference type="InterPro" id="IPR027417">
    <property type="entry name" value="P-loop_NTPase"/>
</dbReference>
<dbReference type="Gene3D" id="3.40.50.300">
    <property type="entry name" value="P-loop containing nucleotide triphosphate hydrolases"/>
    <property type="match status" value="1"/>
</dbReference>
<gene>
    <name evidence="4" type="ORF">U725_02466</name>
</gene>
<dbReference type="InterPro" id="IPR003593">
    <property type="entry name" value="AAA+_ATPase"/>
</dbReference>
<dbReference type="PROSITE" id="PS50893">
    <property type="entry name" value="ABC_TRANSPORTER_2"/>
    <property type="match status" value="1"/>
</dbReference>
<sequence length="294" mass="33799">MEIQNLSKRIDGNVVLKHINLSIPLGSIFGIVGRNGSGKTTLFRTIASHYLMDEGMVSIDGQDINKEVSLKNDIFFLDPQYQPLNKMRLRTIESYFSLLYPLFDSKRFLELIEKHQLPDDQFQKYSKGMQCLLLVIIALCSNCSYIILDEPLDGLDVIVRKQVVDLMIDAISDRERSIILASHNLNELEKLADQVAFIKEHSIVSILNLSTVKMSICKLQIAFKDYELPQFIKQEAKHITHEGRVSTVIFENYSDELMERINNCEPLLIEELPLTLEDIFISKFSGHEMTDERE</sequence>
<dbReference type="InterPro" id="IPR003439">
    <property type="entry name" value="ABC_transporter-like_ATP-bd"/>
</dbReference>
<dbReference type="SUPFAM" id="SSF52540">
    <property type="entry name" value="P-loop containing nucleoside triphosphate hydrolases"/>
    <property type="match status" value="1"/>
</dbReference>
<dbReference type="PATRIC" id="fig|1415168.3.peg.2534"/>
<dbReference type="Proteomes" id="UP000028401">
    <property type="component" value="Unassembled WGS sequence"/>
</dbReference>
<keyword evidence="1" id="KW-0547">Nucleotide-binding</keyword>
<evidence type="ECO:0000256" key="2">
    <source>
        <dbReference type="ARBA" id="ARBA00022840"/>
    </source>
</evidence>
<dbReference type="GO" id="GO:0016887">
    <property type="term" value="F:ATP hydrolysis activity"/>
    <property type="evidence" value="ECO:0007669"/>
    <property type="project" value="InterPro"/>
</dbReference>
<dbReference type="PANTHER" id="PTHR43158">
    <property type="entry name" value="SKFA PEPTIDE EXPORT ATP-BINDING PROTEIN SKFE"/>
    <property type="match status" value="1"/>
</dbReference>
<feature type="domain" description="ABC transporter" evidence="3">
    <location>
        <begin position="1"/>
        <end position="225"/>
    </location>
</feature>
<dbReference type="CDD" id="cd03230">
    <property type="entry name" value="ABC_DR_subfamily_A"/>
    <property type="match status" value="1"/>
</dbReference>
<dbReference type="EMBL" id="AZSI01000163">
    <property type="protein sequence ID" value="KEY61406.1"/>
    <property type="molecule type" value="Genomic_DNA"/>
</dbReference>
<dbReference type="AlphaFoldDB" id="A0A084A7X7"/>
<accession>A0A084A7X7</accession>
<dbReference type="RefSeq" id="WP_042748911.1">
    <property type="nucleotide sequence ID" value="NZ_AZSI01000163.1"/>
</dbReference>
<evidence type="ECO:0000313" key="5">
    <source>
        <dbReference type="Proteomes" id="UP000028401"/>
    </source>
</evidence>